<dbReference type="Proteomes" id="UP000297452">
    <property type="component" value="Unassembled WGS sequence"/>
</dbReference>
<accession>A0A4Z1HQD9</accession>
<organism evidence="1 2">
    <name type="scientific">Botryotinia narcissicola</name>
    <dbReference type="NCBI Taxonomy" id="278944"/>
    <lineage>
        <taxon>Eukaryota</taxon>
        <taxon>Fungi</taxon>
        <taxon>Dikarya</taxon>
        <taxon>Ascomycota</taxon>
        <taxon>Pezizomycotina</taxon>
        <taxon>Leotiomycetes</taxon>
        <taxon>Helotiales</taxon>
        <taxon>Sclerotiniaceae</taxon>
        <taxon>Botryotinia</taxon>
    </lineage>
</organism>
<evidence type="ECO:0000313" key="2">
    <source>
        <dbReference type="Proteomes" id="UP000297452"/>
    </source>
</evidence>
<protein>
    <submittedName>
        <fullName evidence="1">Uncharacterized protein</fullName>
    </submittedName>
</protein>
<dbReference type="AlphaFoldDB" id="A0A4Z1HQD9"/>
<name>A0A4Z1HQD9_9HELO</name>
<gene>
    <name evidence="1" type="ORF">BOTNAR_0372g00010</name>
</gene>
<proteinExistence type="predicted"/>
<keyword evidence="2" id="KW-1185">Reference proteome</keyword>
<reference evidence="1 2" key="1">
    <citation type="submission" date="2017-12" db="EMBL/GenBank/DDBJ databases">
        <title>Comparative genomics of Botrytis spp.</title>
        <authorList>
            <person name="Valero-Jimenez C.A."/>
            <person name="Tapia P."/>
            <person name="Veloso J."/>
            <person name="Silva-Moreno E."/>
            <person name="Staats M."/>
            <person name="Valdes J.H."/>
            <person name="Van Kan J.A.L."/>
        </authorList>
    </citation>
    <scope>NUCLEOTIDE SEQUENCE [LARGE SCALE GENOMIC DNA]</scope>
    <source>
        <strain evidence="1 2">MUCL2120</strain>
    </source>
</reference>
<dbReference type="EMBL" id="PQXJ01000372">
    <property type="protein sequence ID" value="TGO50981.1"/>
    <property type="molecule type" value="Genomic_DNA"/>
</dbReference>
<evidence type="ECO:0000313" key="1">
    <source>
        <dbReference type="EMBL" id="TGO50981.1"/>
    </source>
</evidence>
<sequence length="128" mass="14545">MNLPNRVFMLFYRLPSRGIKERPLHLPLPFSSVRSSPSTVEIAQANKPSRLQISTLNMLDYRTKNAMAKITVVEKAATDTLEKPFGEAWKMIAKAFRFAQANKLQNKKRHGKTEIEKAATTVSIFLII</sequence>
<dbReference type="OrthoDB" id="343070at2759"/>
<comment type="caution">
    <text evidence="1">The sequence shown here is derived from an EMBL/GenBank/DDBJ whole genome shotgun (WGS) entry which is preliminary data.</text>
</comment>